<dbReference type="Proteomes" id="UP000027142">
    <property type="component" value="Chromosome"/>
</dbReference>
<dbReference type="HOGENOM" id="CLU_158429_0_0_9"/>
<evidence type="ECO:0000313" key="1">
    <source>
        <dbReference type="EMBL" id="AIC94095.1"/>
    </source>
</evidence>
<dbReference type="STRING" id="1246626.BleG1_1512"/>
<evidence type="ECO:0008006" key="3">
    <source>
        <dbReference type="Google" id="ProtNLM"/>
    </source>
</evidence>
<evidence type="ECO:0000313" key="2">
    <source>
        <dbReference type="Proteomes" id="UP000027142"/>
    </source>
</evidence>
<dbReference type="EMBL" id="CP003923">
    <property type="protein sequence ID" value="AIC94095.1"/>
    <property type="molecule type" value="Genomic_DNA"/>
</dbReference>
<dbReference type="AlphaFoldDB" id="A0A060LWE9"/>
<dbReference type="KEGG" id="ble:BleG1_1512"/>
<keyword evidence="2" id="KW-1185">Reference proteome</keyword>
<reference evidence="1 2" key="1">
    <citation type="journal article" date="2014" name="Gene">
        <title>A comparative genomic analysis of the alkalitolerant soil bacterium Bacillus lehensis G1.</title>
        <authorList>
            <person name="Noor Y.M."/>
            <person name="Samsulrizal N.H."/>
            <person name="Jema'on N.A."/>
            <person name="Low K.O."/>
            <person name="Ramli A.N."/>
            <person name="Alias N.I."/>
            <person name="Damis S.I."/>
            <person name="Fuzi S.F."/>
            <person name="Isa M.N."/>
            <person name="Murad A.M."/>
            <person name="Raih M.F."/>
            <person name="Bakar F.D."/>
            <person name="Najimudin N."/>
            <person name="Mahadi N.M."/>
            <person name="Illias R.M."/>
        </authorList>
    </citation>
    <scope>NUCLEOTIDE SEQUENCE [LARGE SCALE GENOMIC DNA]</scope>
    <source>
        <strain evidence="1 2">G1</strain>
    </source>
</reference>
<proteinExistence type="predicted"/>
<dbReference type="eggNOG" id="COG3170">
    <property type="taxonomic scope" value="Bacteria"/>
</dbReference>
<name>A0A060LWE9_9BACI</name>
<dbReference type="RefSeq" id="WP_038479003.1">
    <property type="nucleotide sequence ID" value="NZ_CP003923.1"/>
</dbReference>
<protein>
    <recommendedName>
        <fullName evidence="3">LysM domain-containing protein</fullName>
    </recommendedName>
</protein>
<accession>A0A060LWE9</accession>
<dbReference type="PATRIC" id="fig|1246626.3.peg.1502"/>
<gene>
    <name evidence="1" type="ORF">BleG1_1512</name>
</gene>
<sequence>MKRLLYIAIGIIVILGIQNDLTGSTLSAQLPTDEKASMNSEQENPPPLPFQEVIIESGQTVLSIVEHLHDGQVNHSIEDILADFSLLNDGTNPNAIQIGKTYRFPLYQNP</sequence>
<dbReference type="OrthoDB" id="2691912at2"/>
<organism evidence="1 2">
    <name type="scientific">Shouchella lehensis G1</name>
    <dbReference type="NCBI Taxonomy" id="1246626"/>
    <lineage>
        <taxon>Bacteria</taxon>
        <taxon>Bacillati</taxon>
        <taxon>Bacillota</taxon>
        <taxon>Bacilli</taxon>
        <taxon>Bacillales</taxon>
        <taxon>Bacillaceae</taxon>
        <taxon>Shouchella</taxon>
    </lineage>
</organism>